<organism evidence="2 3">
    <name type="scientific">Dreissena polymorpha</name>
    <name type="common">Zebra mussel</name>
    <name type="synonym">Mytilus polymorpha</name>
    <dbReference type="NCBI Taxonomy" id="45954"/>
    <lineage>
        <taxon>Eukaryota</taxon>
        <taxon>Metazoa</taxon>
        <taxon>Spiralia</taxon>
        <taxon>Lophotrochozoa</taxon>
        <taxon>Mollusca</taxon>
        <taxon>Bivalvia</taxon>
        <taxon>Autobranchia</taxon>
        <taxon>Heteroconchia</taxon>
        <taxon>Euheterodonta</taxon>
        <taxon>Imparidentia</taxon>
        <taxon>Neoheterodontei</taxon>
        <taxon>Myida</taxon>
        <taxon>Dreissenoidea</taxon>
        <taxon>Dreissenidae</taxon>
        <taxon>Dreissena</taxon>
    </lineage>
</organism>
<evidence type="ECO:0000313" key="3">
    <source>
        <dbReference type="Proteomes" id="UP000828390"/>
    </source>
</evidence>
<reference evidence="2" key="1">
    <citation type="journal article" date="2019" name="bioRxiv">
        <title>The Genome of the Zebra Mussel, Dreissena polymorpha: A Resource for Invasive Species Research.</title>
        <authorList>
            <person name="McCartney M.A."/>
            <person name="Auch B."/>
            <person name="Kono T."/>
            <person name="Mallez S."/>
            <person name="Zhang Y."/>
            <person name="Obille A."/>
            <person name="Becker A."/>
            <person name="Abrahante J.E."/>
            <person name="Garbe J."/>
            <person name="Badalamenti J.P."/>
            <person name="Herman A."/>
            <person name="Mangelson H."/>
            <person name="Liachko I."/>
            <person name="Sullivan S."/>
            <person name="Sone E.D."/>
            <person name="Koren S."/>
            <person name="Silverstein K.A.T."/>
            <person name="Beckman K.B."/>
            <person name="Gohl D.M."/>
        </authorList>
    </citation>
    <scope>NUCLEOTIDE SEQUENCE</scope>
    <source>
        <strain evidence="2">Duluth1</strain>
        <tissue evidence="2">Whole animal</tissue>
    </source>
</reference>
<dbReference type="Proteomes" id="UP000828390">
    <property type="component" value="Unassembled WGS sequence"/>
</dbReference>
<gene>
    <name evidence="2" type="ORF">DPMN_132484</name>
</gene>
<proteinExistence type="predicted"/>
<keyword evidence="1" id="KW-0472">Membrane</keyword>
<feature type="transmembrane region" description="Helical" evidence="1">
    <location>
        <begin position="342"/>
        <end position="362"/>
    </location>
</feature>
<name>A0A9D4JDV8_DREPO</name>
<dbReference type="PANTHER" id="PTHR39074:SF1">
    <property type="entry name" value="AGAP007547-PA"/>
    <property type="match status" value="1"/>
</dbReference>
<keyword evidence="1" id="KW-0812">Transmembrane</keyword>
<reference evidence="2" key="2">
    <citation type="submission" date="2020-11" db="EMBL/GenBank/DDBJ databases">
        <authorList>
            <person name="McCartney M.A."/>
            <person name="Auch B."/>
            <person name="Kono T."/>
            <person name="Mallez S."/>
            <person name="Becker A."/>
            <person name="Gohl D.M."/>
            <person name="Silverstein K.A.T."/>
            <person name="Koren S."/>
            <person name="Bechman K.B."/>
            <person name="Herman A."/>
            <person name="Abrahante J.E."/>
            <person name="Garbe J."/>
        </authorList>
    </citation>
    <scope>NUCLEOTIDE SEQUENCE</scope>
    <source>
        <strain evidence="2">Duluth1</strain>
        <tissue evidence="2">Whole animal</tissue>
    </source>
</reference>
<sequence length="842" mass="94012">MKRSVLVGRSYKEKESAEPVIKKLTKTTFDEPTTGTFNFADTFNLRREKWKPEIESTVKPKLGASTNPGIGATSKLEIGVKSKREIGATSKTEVGADAFSGTYIDLDEINVPERAHGGLRDSLDRGVTLRDSSDRLKRTRKNLDAAETTSVSSSCIELQQVEAKGQRTSFVSIKNEGKSSLVVPEIVITAATLSKSVDSTYDYPASLAGSSVDTTFQPGVTMASAFELRQTGVPTRGHERPEMTSTAAIGRRSPIAVIPDRTLQLTPNSVASKSARLVGGRNIDPNNFGNQLNQTMRQEMIRSAEEATPQHGDVVLQSTWTDNRRTESTNPEKQRCMPLKCLTFWVVCMMLVAGIAAVSIVFKRGSSGGLGSVVPDPVGYDECPPSSIRLGKTLNFTCTIDTSHALRKDIKDVTMIELTDPKGEKVKVEFTFSYNGYIRTLYVVSGPNMTCSSQGNYTLYFKNNGTLVHQDNVIIRIKESIISTRTVQTMVNPVTYFNCTGERTKFDFTCALEGDCGNYQVDVFASVYGGEKSFNHKMTCSNTHNAINGTRTVCNTTFTEAEVTTHATLGCRFRDTTTQYTHTGYLQLPTCERYENCSQLTSRWYVNCTKDSDHLGLIHNGDCSNDHIRRCFPSGRPLFRYEKVPFYDDKYDCGPMASTVPVCRLGWCKEYTRIVKDDSPGELLCSSTFDEKKADINTLTTAPSTTSPTFYNEDFYTYFKHHLWFTITEMITTCLVLNLSDIRNEIISWKTLAITSINVMHILVGGMDQFIADVIYGQGRNFYKARNIGLMIPDCLHVIIALWELYRFAKRKELKINEICYKEEIFLCILFISMGTLVGRLM</sequence>
<dbReference type="PANTHER" id="PTHR39074">
    <property type="entry name" value="AGAP007547-PA"/>
    <property type="match status" value="1"/>
</dbReference>
<keyword evidence="3" id="KW-1185">Reference proteome</keyword>
<keyword evidence="1" id="KW-1133">Transmembrane helix</keyword>
<protein>
    <submittedName>
        <fullName evidence="2">Uncharacterized protein</fullName>
    </submittedName>
</protein>
<accession>A0A9D4JDV8</accession>
<comment type="caution">
    <text evidence="2">The sequence shown here is derived from an EMBL/GenBank/DDBJ whole genome shotgun (WGS) entry which is preliminary data.</text>
</comment>
<evidence type="ECO:0000256" key="1">
    <source>
        <dbReference type="SAM" id="Phobius"/>
    </source>
</evidence>
<evidence type="ECO:0000313" key="2">
    <source>
        <dbReference type="EMBL" id="KAH3804202.1"/>
    </source>
</evidence>
<dbReference type="AlphaFoldDB" id="A0A9D4JDV8"/>
<dbReference type="EMBL" id="JAIWYP010000006">
    <property type="protein sequence ID" value="KAH3804202.1"/>
    <property type="molecule type" value="Genomic_DNA"/>
</dbReference>